<protein>
    <submittedName>
        <fullName evidence="2">Uncharacterized protein</fullName>
    </submittedName>
</protein>
<reference evidence="2 3" key="1">
    <citation type="submission" date="2020-05" db="EMBL/GenBank/DDBJ databases">
        <title>Identification and distribution of gene clusters putatively required for synthesis of sphingolipid metabolism inhibitors in phylogenetically diverse species of the filamentous fungus Fusarium.</title>
        <authorList>
            <person name="Kim H.-S."/>
            <person name="Busman M."/>
            <person name="Brown D.W."/>
            <person name="Divon H."/>
            <person name="Uhlig S."/>
            <person name="Proctor R.H."/>
        </authorList>
    </citation>
    <scope>NUCLEOTIDE SEQUENCE [LARGE SCALE GENOMIC DNA]</scope>
    <source>
        <strain evidence="2 3">NRRL 25196</strain>
    </source>
</reference>
<accession>A0A8H5IGR9</accession>
<dbReference type="EMBL" id="JAAOAO010000551">
    <property type="protein sequence ID" value="KAF5536968.1"/>
    <property type="molecule type" value="Genomic_DNA"/>
</dbReference>
<evidence type="ECO:0000256" key="1">
    <source>
        <dbReference type="SAM" id="MobiDB-lite"/>
    </source>
</evidence>
<dbReference type="AlphaFoldDB" id="A0A8H5IGR9"/>
<name>A0A8H5IGR9_9HYPO</name>
<evidence type="ECO:0000313" key="3">
    <source>
        <dbReference type="Proteomes" id="UP000574317"/>
    </source>
</evidence>
<proteinExistence type="predicted"/>
<dbReference type="Proteomes" id="UP000574317">
    <property type="component" value="Unassembled WGS sequence"/>
</dbReference>
<comment type="caution">
    <text evidence="2">The sequence shown here is derived from an EMBL/GenBank/DDBJ whole genome shotgun (WGS) entry which is preliminary data.</text>
</comment>
<keyword evidence="3" id="KW-1185">Reference proteome</keyword>
<sequence>MHNFAPKLANEQPTKTLRAGVRAKHSLGAAPIPEDHDDHHLEPWTSDIDNAQWLFNFDWETEFWPLPSVENNDTLGFFDFGDYHDTCVGALDTDPTFLAPQDDVFNEDASNSHLTPVIEPSAFLDPMQGAANLSQNILHSLTTHDLVSCQQPDLPPPVCTSPSSDAPTSISPASSGLTMTWILSISILSRLMLLRGPSIAVEQAATRPSRTELCTFVAVAAIMEEKTNIANTSETTAALATASIDAHVVMQFDNSAHTNTTSKTVVKEGGGGHQKQLTTDEQRKNPKFWDRPIG</sequence>
<feature type="compositionally biased region" description="Basic and acidic residues" evidence="1">
    <location>
        <begin position="278"/>
        <end position="294"/>
    </location>
</feature>
<feature type="region of interest" description="Disordered" evidence="1">
    <location>
        <begin position="262"/>
        <end position="294"/>
    </location>
</feature>
<evidence type="ECO:0000313" key="2">
    <source>
        <dbReference type="EMBL" id="KAF5536968.1"/>
    </source>
</evidence>
<gene>
    <name evidence="2" type="ORF">FNAPI_11568</name>
</gene>
<organism evidence="2 3">
    <name type="scientific">Fusarium napiforme</name>
    <dbReference type="NCBI Taxonomy" id="42672"/>
    <lineage>
        <taxon>Eukaryota</taxon>
        <taxon>Fungi</taxon>
        <taxon>Dikarya</taxon>
        <taxon>Ascomycota</taxon>
        <taxon>Pezizomycotina</taxon>
        <taxon>Sordariomycetes</taxon>
        <taxon>Hypocreomycetidae</taxon>
        <taxon>Hypocreales</taxon>
        <taxon>Nectriaceae</taxon>
        <taxon>Fusarium</taxon>
        <taxon>Fusarium fujikuroi species complex</taxon>
    </lineage>
</organism>